<evidence type="ECO:0000259" key="10">
    <source>
        <dbReference type="Pfam" id="PF04963"/>
    </source>
</evidence>
<dbReference type="RefSeq" id="WP_314802254.1">
    <property type="nucleotide sequence ID" value="NZ_CP130319.1"/>
</dbReference>
<evidence type="ECO:0000259" key="9">
    <source>
        <dbReference type="Pfam" id="PF04552"/>
    </source>
</evidence>
<dbReference type="GO" id="GO:0016987">
    <property type="term" value="F:sigma factor activity"/>
    <property type="evidence" value="ECO:0007669"/>
    <property type="project" value="UniProtKB-KW"/>
</dbReference>
<evidence type="ECO:0000256" key="3">
    <source>
        <dbReference type="ARBA" id="ARBA00022679"/>
    </source>
</evidence>
<keyword evidence="3" id="KW-0808">Transferase</keyword>
<keyword evidence="2" id="KW-0240">DNA-directed RNA polymerase</keyword>
<dbReference type="Gene3D" id="1.10.10.60">
    <property type="entry name" value="Homeodomain-like"/>
    <property type="match status" value="1"/>
</dbReference>
<comment type="similarity">
    <text evidence="1">Belongs to the sigma-54 factor family.</text>
</comment>
<dbReference type="InterPro" id="IPR007634">
    <property type="entry name" value="RNA_pol_sigma_54_DNA-bd"/>
</dbReference>
<keyword evidence="6" id="KW-0731">Sigma factor</keyword>
<dbReference type="PROSITE" id="PS50044">
    <property type="entry name" value="SIGMA54_3"/>
    <property type="match status" value="1"/>
</dbReference>
<evidence type="ECO:0000256" key="1">
    <source>
        <dbReference type="ARBA" id="ARBA00008798"/>
    </source>
</evidence>
<accession>A0AA96LRZ6</accession>
<keyword evidence="12" id="KW-1185">Reference proteome</keyword>
<dbReference type="InterPro" id="IPR007046">
    <property type="entry name" value="RNA_pol_sigma_54_core-bd"/>
</dbReference>
<dbReference type="InterPro" id="IPR038709">
    <property type="entry name" value="RpoN_core-bd_sf"/>
</dbReference>
<keyword evidence="8" id="KW-0804">Transcription</keyword>
<evidence type="ECO:0000313" key="11">
    <source>
        <dbReference type="EMBL" id="WNR45476.1"/>
    </source>
</evidence>
<dbReference type="PROSITE" id="PS00717">
    <property type="entry name" value="SIGMA54_1"/>
    <property type="match status" value="1"/>
</dbReference>
<proteinExistence type="inferred from homology"/>
<dbReference type="GO" id="GO:0003677">
    <property type="term" value="F:DNA binding"/>
    <property type="evidence" value="ECO:0007669"/>
    <property type="project" value="UniProtKB-KW"/>
</dbReference>
<evidence type="ECO:0000256" key="8">
    <source>
        <dbReference type="ARBA" id="ARBA00023163"/>
    </source>
</evidence>
<reference evidence="11" key="1">
    <citation type="submission" date="2022-02" db="EMBL/GenBank/DDBJ databases">
        <title>Paenibacillus sp. MBLB1832 Whole Genome Shotgun Sequencing.</title>
        <authorList>
            <person name="Hwang C.Y."/>
            <person name="Cho E.-S."/>
            <person name="Seo M.-J."/>
        </authorList>
    </citation>
    <scope>NUCLEOTIDE SEQUENCE</scope>
    <source>
        <strain evidence="11">MBLB1832</strain>
    </source>
</reference>
<evidence type="ECO:0000256" key="5">
    <source>
        <dbReference type="ARBA" id="ARBA00023015"/>
    </source>
</evidence>
<dbReference type="Pfam" id="PF04552">
    <property type="entry name" value="Sigma54_DBD"/>
    <property type="match status" value="1"/>
</dbReference>
<keyword evidence="7" id="KW-0238">DNA-binding</keyword>
<dbReference type="GO" id="GO:0016779">
    <property type="term" value="F:nucleotidyltransferase activity"/>
    <property type="evidence" value="ECO:0007669"/>
    <property type="project" value="UniProtKB-KW"/>
</dbReference>
<dbReference type="NCBIfam" id="TIGR02395">
    <property type="entry name" value="rpoN_sigma"/>
    <property type="match status" value="1"/>
</dbReference>
<dbReference type="GO" id="GO:0000428">
    <property type="term" value="C:DNA-directed RNA polymerase complex"/>
    <property type="evidence" value="ECO:0007669"/>
    <property type="project" value="UniProtKB-KW"/>
</dbReference>
<feature type="domain" description="RNA polymerase sigma factor 54 core-binding" evidence="10">
    <location>
        <begin position="68"/>
        <end position="256"/>
    </location>
</feature>
<dbReference type="PANTHER" id="PTHR32248:SF4">
    <property type="entry name" value="RNA POLYMERASE SIGMA-54 FACTOR"/>
    <property type="match status" value="1"/>
</dbReference>
<evidence type="ECO:0000256" key="6">
    <source>
        <dbReference type="ARBA" id="ARBA00023082"/>
    </source>
</evidence>
<dbReference type="PRINTS" id="PR00045">
    <property type="entry name" value="SIGMA54FCT"/>
</dbReference>
<dbReference type="PROSITE" id="PS00718">
    <property type="entry name" value="SIGMA54_2"/>
    <property type="match status" value="1"/>
</dbReference>
<dbReference type="EMBL" id="CP130319">
    <property type="protein sequence ID" value="WNR45476.1"/>
    <property type="molecule type" value="Genomic_DNA"/>
</dbReference>
<evidence type="ECO:0000256" key="7">
    <source>
        <dbReference type="ARBA" id="ARBA00023125"/>
    </source>
</evidence>
<gene>
    <name evidence="11" type="primary">rpoN</name>
    <name evidence="11" type="ORF">MJB10_04895</name>
</gene>
<dbReference type="AlphaFoldDB" id="A0AA96LRZ6"/>
<evidence type="ECO:0000313" key="12">
    <source>
        <dbReference type="Proteomes" id="UP001304650"/>
    </source>
</evidence>
<dbReference type="PANTHER" id="PTHR32248">
    <property type="entry name" value="RNA POLYMERASE SIGMA-54 FACTOR"/>
    <property type="match status" value="1"/>
</dbReference>
<feature type="domain" description="RNA polymerase sigma factor 54 DNA-binding" evidence="9">
    <location>
        <begin position="271"/>
        <end position="429"/>
    </location>
</feature>
<sequence>MSQGYRLFQQQSTKLQLSPQLRQAITLLQLSTPDMLQAIQQEVEGNPLLEYEKGYGRTAEAEFNPHYNVVSNKMTLERHLKEQLLFTPELSVDVRRILSFLIGNLDANGYLTISMPDAANYLRVTQAGCEEALRVLQGLEPAGIGARNLQECLLLQIQRTTSSEGGSLMEELVRHHLPDISRNRLTAVSVKLQVPLSELQAAVMDIKRLNPRPAASYHTETVPYILPEVVFVKQGDRYAAYTYEAAWPRLTLNTTYERMARERNGSAEATTFVQSKLYAARFFLRSLEQRRQTILRVAQCMAEEQHEFFMKGAASQKPMTLKIIADQLGLHESTVSRATSGKYAQTPWGIRELKSFFSSSLSTEQGDAASSAAVKALLKTWIGKEKHDQPYSDQKLADLLAQSGISISRRTVAKYREELRIPSSQLRKRI</sequence>
<organism evidence="11 12">
    <name type="scientific">Paenibacillus roseopurpureus</name>
    <dbReference type="NCBI Taxonomy" id="2918901"/>
    <lineage>
        <taxon>Bacteria</taxon>
        <taxon>Bacillati</taxon>
        <taxon>Bacillota</taxon>
        <taxon>Bacilli</taxon>
        <taxon>Bacillales</taxon>
        <taxon>Paenibacillaceae</taxon>
        <taxon>Paenibacillus</taxon>
    </lineage>
</organism>
<evidence type="ECO:0000256" key="2">
    <source>
        <dbReference type="ARBA" id="ARBA00022478"/>
    </source>
</evidence>
<keyword evidence="5" id="KW-0805">Transcription regulation</keyword>
<dbReference type="GO" id="GO:0006352">
    <property type="term" value="P:DNA-templated transcription initiation"/>
    <property type="evidence" value="ECO:0007669"/>
    <property type="project" value="InterPro"/>
</dbReference>
<dbReference type="InterPro" id="IPR000394">
    <property type="entry name" value="RNA_pol_sigma_54"/>
</dbReference>
<dbReference type="KEGG" id="proo:MJB10_04895"/>
<protein>
    <submittedName>
        <fullName evidence="11">RNA polymerase factor sigma-54</fullName>
    </submittedName>
</protein>
<dbReference type="Proteomes" id="UP001304650">
    <property type="component" value="Chromosome"/>
</dbReference>
<dbReference type="Gene3D" id="1.10.10.1330">
    <property type="entry name" value="RNA polymerase sigma-54 factor, core-binding domain"/>
    <property type="match status" value="1"/>
</dbReference>
<name>A0AA96LRZ6_9BACL</name>
<dbReference type="PIRSF" id="PIRSF000774">
    <property type="entry name" value="RpoN"/>
    <property type="match status" value="1"/>
</dbReference>
<dbReference type="Pfam" id="PF04963">
    <property type="entry name" value="Sigma54_CBD"/>
    <property type="match status" value="1"/>
</dbReference>
<dbReference type="Pfam" id="PF00309">
    <property type="entry name" value="Sigma54_AID"/>
    <property type="match status" value="1"/>
</dbReference>
<evidence type="ECO:0000256" key="4">
    <source>
        <dbReference type="ARBA" id="ARBA00022695"/>
    </source>
</evidence>
<keyword evidence="4" id="KW-0548">Nucleotidyltransferase</keyword>
<dbReference type="GO" id="GO:0001216">
    <property type="term" value="F:DNA-binding transcription activator activity"/>
    <property type="evidence" value="ECO:0007669"/>
    <property type="project" value="InterPro"/>
</dbReference>